<evidence type="ECO:0000313" key="2">
    <source>
        <dbReference type="EMBL" id="QAA76267.1"/>
    </source>
</evidence>
<reference evidence="3" key="1">
    <citation type="submission" date="2018-12" db="EMBL/GenBank/DDBJ databases">
        <title>Complete genome sequence of an uncultured bacterium of the candidate phylum Bipolaricaulota.</title>
        <authorList>
            <person name="Kadnikov V.V."/>
            <person name="Mardanov A.V."/>
            <person name="Beletsky A.V."/>
            <person name="Frank Y.A."/>
            <person name="Karnachuk O.V."/>
            <person name="Ravin N.V."/>
        </authorList>
    </citation>
    <scope>NUCLEOTIDE SEQUENCE [LARGE SCALE GENOMIC DNA]</scope>
</reference>
<dbReference type="InterPro" id="IPR051548">
    <property type="entry name" value="Grx-like_ET"/>
</dbReference>
<dbReference type="CDD" id="cd02976">
    <property type="entry name" value="NrdH"/>
    <property type="match status" value="1"/>
</dbReference>
<dbReference type="InterPro" id="IPR011911">
    <property type="entry name" value="GlrX_YruB"/>
</dbReference>
<evidence type="ECO:0000259" key="1">
    <source>
        <dbReference type="Pfam" id="PF00462"/>
    </source>
</evidence>
<dbReference type="NCBIfam" id="TIGR02196">
    <property type="entry name" value="GlrX_YruB"/>
    <property type="match status" value="1"/>
</dbReference>
<dbReference type="PROSITE" id="PS00195">
    <property type="entry name" value="GLUTAREDOXIN_1"/>
    <property type="match status" value="1"/>
</dbReference>
<dbReference type="InterPro" id="IPR036249">
    <property type="entry name" value="Thioredoxin-like_sf"/>
</dbReference>
<dbReference type="Proteomes" id="UP000287233">
    <property type="component" value="Chromosome"/>
</dbReference>
<dbReference type="InterPro" id="IPR002109">
    <property type="entry name" value="Glutaredoxin"/>
</dbReference>
<dbReference type="EMBL" id="CP034928">
    <property type="protein sequence ID" value="QAA76267.1"/>
    <property type="molecule type" value="Genomic_DNA"/>
</dbReference>
<dbReference type="PANTHER" id="PTHR34386:SF1">
    <property type="entry name" value="GLUTAREDOXIN-LIKE PROTEIN NRDH"/>
    <property type="match status" value="1"/>
</dbReference>
<gene>
    <name evidence="2" type="ORF">BIP78_0501</name>
</gene>
<dbReference type="Pfam" id="PF00462">
    <property type="entry name" value="Glutaredoxin"/>
    <property type="match status" value="1"/>
</dbReference>
<dbReference type="PANTHER" id="PTHR34386">
    <property type="entry name" value="GLUTAREDOXIN"/>
    <property type="match status" value="1"/>
</dbReference>
<dbReference type="GO" id="GO:0009055">
    <property type="term" value="F:electron transfer activity"/>
    <property type="evidence" value="ECO:0007669"/>
    <property type="project" value="TreeGrafter"/>
</dbReference>
<name>A0A410FT66_BIPS1</name>
<proteinExistence type="predicted"/>
<dbReference type="AlphaFoldDB" id="A0A410FT66"/>
<dbReference type="PROSITE" id="PS51354">
    <property type="entry name" value="GLUTAREDOXIN_2"/>
    <property type="match status" value="1"/>
</dbReference>
<dbReference type="SUPFAM" id="SSF52833">
    <property type="entry name" value="Thioredoxin-like"/>
    <property type="match status" value="1"/>
</dbReference>
<organism evidence="2 3">
    <name type="scientific">Bipolaricaulis sibiricus</name>
    <dbReference type="NCBI Taxonomy" id="2501609"/>
    <lineage>
        <taxon>Bacteria</taxon>
        <taxon>Candidatus Bipolaricaulota</taxon>
        <taxon>Candidatus Bipolaricaulia</taxon>
        <taxon>Candidatus Bipolaricaulales</taxon>
        <taxon>Candidatus Bipolaricaulaceae</taxon>
        <taxon>Candidatus Bipolaricaulis</taxon>
    </lineage>
</organism>
<evidence type="ECO:0000313" key="3">
    <source>
        <dbReference type="Proteomes" id="UP000287233"/>
    </source>
</evidence>
<sequence length="81" mass="8900">MDAKVEREVIVYSTPTCPWCGVAKRYLEGKGIAYTEIDVSADYQAAMEMVRKTGQQGVPVIEVDGEFVIGFDKARLDALLG</sequence>
<dbReference type="KEGG" id="bih:BIP78_0501"/>
<accession>A0A410FT66</accession>
<dbReference type="Gene3D" id="3.40.30.10">
    <property type="entry name" value="Glutaredoxin"/>
    <property type="match status" value="1"/>
</dbReference>
<feature type="domain" description="Glutaredoxin" evidence="1">
    <location>
        <begin position="9"/>
        <end position="68"/>
    </location>
</feature>
<dbReference type="GO" id="GO:0045454">
    <property type="term" value="P:cell redox homeostasis"/>
    <property type="evidence" value="ECO:0007669"/>
    <property type="project" value="TreeGrafter"/>
</dbReference>
<protein>
    <submittedName>
        <fullName evidence="2">Glutaredoxin</fullName>
    </submittedName>
</protein>
<dbReference type="InterPro" id="IPR011767">
    <property type="entry name" value="GLR_AS"/>
</dbReference>